<dbReference type="InterPro" id="IPR023393">
    <property type="entry name" value="START-like_dom_sf"/>
</dbReference>
<reference evidence="5" key="1">
    <citation type="journal article" date="2023" name="GigaByte">
        <title>Genome assembly of the bearded iris, Iris pallida Lam.</title>
        <authorList>
            <person name="Bruccoleri R.E."/>
            <person name="Oakeley E.J."/>
            <person name="Faust A.M.E."/>
            <person name="Altorfer M."/>
            <person name="Dessus-Babus S."/>
            <person name="Burckhardt D."/>
            <person name="Oertli M."/>
            <person name="Naumann U."/>
            <person name="Petersen F."/>
            <person name="Wong J."/>
        </authorList>
    </citation>
    <scope>NUCLEOTIDE SEQUENCE</scope>
    <source>
        <strain evidence="5">GSM-AAB239-AS_SAM_17_03QT</strain>
    </source>
</reference>
<dbReference type="GO" id="GO:0045333">
    <property type="term" value="P:cellular respiration"/>
    <property type="evidence" value="ECO:0007669"/>
    <property type="project" value="InterPro"/>
</dbReference>
<evidence type="ECO:0000256" key="3">
    <source>
        <dbReference type="ARBA" id="ARBA00024947"/>
    </source>
</evidence>
<dbReference type="EMBL" id="JANAVB010039217">
    <property type="protein sequence ID" value="KAJ6799856.1"/>
    <property type="molecule type" value="Genomic_DNA"/>
</dbReference>
<reference evidence="5" key="2">
    <citation type="submission" date="2023-04" db="EMBL/GenBank/DDBJ databases">
        <authorList>
            <person name="Bruccoleri R.E."/>
            <person name="Oakeley E.J."/>
            <person name="Faust A.-M."/>
            <person name="Dessus-Babus S."/>
            <person name="Altorfer M."/>
            <person name="Burckhardt D."/>
            <person name="Oertli M."/>
            <person name="Naumann U."/>
            <person name="Petersen F."/>
            <person name="Wong J."/>
        </authorList>
    </citation>
    <scope>NUCLEOTIDE SEQUENCE</scope>
    <source>
        <strain evidence="5">GSM-AAB239-AS_SAM_17_03QT</strain>
        <tissue evidence="5">Leaf</tissue>
    </source>
</reference>
<dbReference type="AlphaFoldDB" id="A0AAX6E713"/>
<accession>A0AAX6E713</accession>
<dbReference type="CDD" id="cd07813">
    <property type="entry name" value="COQ10p_like"/>
    <property type="match status" value="1"/>
</dbReference>
<dbReference type="Pfam" id="PF03364">
    <property type="entry name" value="Polyketide_cyc"/>
    <property type="match status" value="1"/>
</dbReference>
<comment type="function">
    <text evidence="3">Required for the function of coenzyme Q in the respiratory chain. May serve as a chaperone or may be involved in the transport of Q6 from its site of synthesis to the catalytic sites of the respiratory complexes.</text>
</comment>
<evidence type="ECO:0000259" key="4">
    <source>
        <dbReference type="Pfam" id="PF03364"/>
    </source>
</evidence>
<dbReference type="PANTHER" id="PTHR12901:SF10">
    <property type="entry name" value="COENZYME Q-BINDING PROTEIN COQ10, MITOCHONDRIAL"/>
    <property type="match status" value="1"/>
</dbReference>
<name>A0AAX6E713_IRIPA</name>
<comment type="similarity">
    <text evidence="1">Belongs to the COQ10 family.</text>
</comment>
<sequence>MPPPVVSSARALARLLSGSGRVLDPRLVSSSSSWSTSRCFSSRNNSVARIGNPRVDPSSVGRGSGQSAAALNCNTRTTRWFLGVGDGEEGDVLSKVYEERRVMGYSQEQLFAVVAAVDLYEDFVPWCQRSQILRKNSDGSFDAELEIGFKFLVESYVSHVEMKKPTYIKTTASESGLFDHLINIWEFNPGPVPGSCDLYFLVDFKFQSPLYRQVASVFFKEVVARLVGSFNDRCRRIYGPGVQVLENAYGHGR</sequence>
<evidence type="ECO:0000313" key="6">
    <source>
        <dbReference type="EMBL" id="KAJ6799857.1"/>
    </source>
</evidence>
<evidence type="ECO:0000313" key="5">
    <source>
        <dbReference type="EMBL" id="KAJ6799856.1"/>
    </source>
</evidence>
<evidence type="ECO:0000313" key="7">
    <source>
        <dbReference type="Proteomes" id="UP001140949"/>
    </source>
</evidence>
<evidence type="ECO:0000256" key="2">
    <source>
        <dbReference type="ARBA" id="ARBA00011814"/>
    </source>
</evidence>
<dbReference type="GO" id="GO:0005739">
    <property type="term" value="C:mitochondrion"/>
    <property type="evidence" value="ECO:0007669"/>
    <property type="project" value="TreeGrafter"/>
</dbReference>
<dbReference type="PANTHER" id="PTHR12901">
    <property type="entry name" value="SPERM PROTEIN HOMOLOG"/>
    <property type="match status" value="1"/>
</dbReference>
<dbReference type="InterPro" id="IPR005031">
    <property type="entry name" value="COQ10_START"/>
</dbReference>
<proteinExistence type="inferred from homology"/>
<comment type="subunit">
    <text evidence="2">Interacts with coenzyme Q.</text>
</comment>
<comment type="caution">
    <text evidence="5">The sequence shown here is derived from an EMBL/GenBank/DDBJ whole genome shotgun (WGS) entry which is preliminary data.</text>
</comment>
<protein>
    <submittedName>
        <fullName evidence="5">Coenzyme Q-binding protein COQ10-like protein, mitochondrial-like</fullName>
    </submittedName>
</protein>
<keyword evidence="7" id="KW-1185">Reference proteome</keyword>
<gene>
    <name evidence="5" type="ORF">M6B38_203910</name>
    <name evidence="6" type="ORF">M6B38_203915</name>
</gene>
<dbReference type="GO" id="GO:0048039">
    <property type="term" value="F:ubiquinone binding"/>
    <property type="evidence" value="ECO:0007669"/>
    <property type="project" value="InterPro"/>
</dbReference>
<dbReference type="SUPFAM" id="SSF55961">
    <property type="entry name" value="Bet v1-like"/>
    <property type="match status" value="1"/>
</dbReference>
<organism evidence="5 7">
    <name type="scientific">Iris pallida</name>
    <name type="common">Sweet iris</name>
    <dbReference type="NCBI Taxonomy" id="29817"/>
    <lineage>
        <taxon>Eukaryota</taxon>
        <taxon>Viridiplantae</taxon>
        <taxon>Streptophyta</taxon>
        <taxon>Embryophyta</taxon>
        <taxon>Tracheophyta</taxon>
        <taxon>Spermatophyta</taxon>
        <taxon>Magnoliopsida</taxon>
        <taxon>Liliopsida</taxon>
        <taxon>Asparagales</taxon>
        <taxon>Iridaceae</taxon>
        <taxon>Iridoideae</taxon>
        <taxon>Irideae</taxon>
        <taxon>Iris</taxon>
    </lineage>
</organism>
<dbReference type="EMBL" id="JANAVB010039217">
    <property type="protein sequence ID" value="KAJ6799857.1"/>
    <property type="molecule type" value="Genomic_DNA"/>
</dbReference>
<evidence type="ECO:0000256" key="1">
    <source>
        <dbReference type="ARBA" id="ARBA00006885"/>
    </source>
</evidence>
<dbReference type="InterPro" id="IPR044996">
    <property type="entry name" value="COQ10-like"/>
</dbReference>
<feature type="domain" description="Coenzyme Q-binding protein COQ10 START" evidence="4">
    <location>
        <begin position="103"/>
        <end position="230"/>
    </location>
</feature>
<dbReference type="Proteomes" id="UP001140949">
    <property type="component" value="Unassembled WGS sequence"/>
</dbReference>
<dbReference type="Gene3D" id="3.30.530.20">
    <property type="match status" value="1"/>
</dbReference>